<evidence type="ECO:0000256" key="10">
    <source>
        <dbReference type="PROSITE-ProRule" id="PRU10141"/>
    </source>
</evidence>
<dbReference type="Pfam" id="PF00069">
    <property type="entry name" value="Pkinase"/>
    <property type="match status" value="1"/>
</dbReference>
<feature type="cross-link" description="Glycyl lysine isopeptide (Lys-Gly) (interchain with G-Cter in SUMO2)" evidence="9">
    <location>
        <position position="260"/>
    </location>
</feature>
<dbReference type="STRING" id="1169540.A0A0G4H666"/>
<name>A0A0G4H666_VITBC</name>
<feature type="compositionally biased region" description="Low complexity" evidence="11">
    <location>
        <begin position="844"/>
        <end position="861"/>
    </location>
</feature>
<dbReference type="OMA" id="HESTHRH"/>
<accession>A0A0G4H666</accession>
<dbReference type="Gene3D" id="1.10.510.10">
    <property type="entry name" value="Transferase(Phosphotransferase) domain 1"/>
    <property type="match status" value="1"/>
</dbReference>
<feature type="compositionally biased region" description="Basic residues" evidence="11">
    <location>
        <begin position="833"/>
        <end position="842"/>
    </location>
</feature>
<dbReference type="SMART" id="SM00220">
    <property type="entry name" value="S_TKc"/>
    <property type="match status" value="1"/>
</dbReference>
<dbReference type="AlphaFoldDB" id="A0A0G4H666"/>
<gene>
    <name evidence="13" type="ORF">Vbra_19626</name>
</gene>
<dbReference type="PANTHER" id="PTHR24350">
    <property type="entry name" value="SERINE/THREONINE-PROTEIN KINASE IAL-RELATED"/>
    <property type="match status" value="1"/>
</dbReference>
<feature type="compositionally biased region" description="Basic and acidic residues" evidence="11">
    <location>
        <begin position="877"/>
        <end position="900"/>
    </location>
</feature>
<feature type="region of interest" description="Disordered" evidence="11">
    <location>
        <begin position="425"/>
        <end position="499"/>
    </location>
</feature>
<keyword evidence="4 8" id="KW-0547">Nucleotide-binding</keyword>
<evidence type="ECO:0000256" key="9">
    <source>
        <dbReference type="PIRSR" id="PIRSR630616-3"/>
    </source>
</evidence>
<keyword evidence="14" id="KW-1185">Reference proteome</keyword>
<dbReference type="VEuPathDB" id="CryptoDB:Vbra_19626"/>
<feature type="binding site" evidence="8">
    <location>
        <position position="276"/>
    </location>
    <ligand>
        <name>ATP</name>
        <dbReference type="ChEBI" id="CHEBI:30616"/>
    </ligand>
</feature>
<dbReference type="EMBL" id="CDMY01001036">
    <property type="protein sequence ID" value="CEM39353.1"/>
    <property type="molecule type" value="Genomic_DNA"/>
</dbReference>
<dbReference type="InterPro" id="IPR017441">
    <property type="entry name" value="Protein_kinase_ATP_BS"/>
</dbReference>
<dbReference type="PROSITE" id="PS50011">
    <property type="entry name" value="PROTEIN_KINASE_DOM"/>
    <property type="match status" value="1"/>
</dbReference>
<dbReference type="FunFam" id="1.10.510.10:FF:000571">
    <property type="entry name" value="Maternal embryonic leucine zipper kinase"/>
    <property type="match status" value="1"/>
</dbReference>
<evidence type="ECO:0000256" key="3">
    <source>
        <dbReference type="ARBA" id="ARBA00022679"/>
    </source>
</evidence>
<feature type="compositionally biased region" description="Low complexity" evidence="11">
    <location>
        <begin position="692"/>
        <end position="702"/>
    </location>
</feature>
<organism evidence="13 14">
    <name type="scientific">Vitrella brassicaformis (strain CCMP3155)</name>
    <dbReference type="NCBI Taxonomy" id="1169540"/>
    <lineage>
        <taxon>Eukaryota</taxon>
        <taxon>Sar</taxon>
        <taxon>Alveolata</taxon>
        <taxon>Colpodellida</taxon>
        <taxon>Vitrellaceae</taxon>
        <taxon>Vitrella</taxon>
    </lineage>
</organism>
<feature type="compositionally biased region" description="Basic residues" evidence="11">
    <location>
        <begin position="768"/>
        <end position="780"/>
    </location>
</feature>
<evidence type="ECO:0000256" key="7">
    <source>
        <dbReference type="PIRSR" id="PIRSR630616-1"/>
    </source>
</evidence>
<dbReference type="OrthoDB" id="345735at2759"/>
<dbReference type="InterPro" id="IPR000719">
    <property type="entry name" value="Prot_kinase_dom"/>
</dbReference>
<feature type="region of interest" description="Disordered" evidence="11">
    <location>
        <begin position="620"/>
        <end position="938"/>
    </location>
</feature>
<dbReference type="PROSITE" id="PS00107">
    <property type="entry name" value="PROTEIN_KINASE_ATP"/>
    <property type="match status" value="1"/>
</dbReference>
<feature type="compositionally biased region" description="Basic and acidic residues" evidence="11">
    <location>
        <begin position="721"/>
        <end position="734"/>
    </location>
</feature>
<dbReference type="InterPro" id="IPR008271">
    <property type="entry name" value="Ser/Thr_kinase_AS"/>
</dbReference>
<evidence type="ECO:0000259" key="12">
    <source>
        <dbReference type="PROSITE" id="PS50011"/>
    </source>
</evidence>
<keyword evidence="3" id="KW-0808">Transferase</keyword>
<sequence length="1106" mass="120117">MHPLPGAPHHVTVTTAAGPSPRLPAVPAYAFHARPVPVRPHHHHPYPPLLALNQATVTPAHASPYASSRRAYYPLSDVDVPLSVSQIGSKEYARRLLRSLLPEFADEPPDTGQVDWKNLTLEDITPIGPQEECLLGKGSFGEVHAIHVKGGNKIYAVKHIRKARALESGDNRSMVAQVEKEISTMQLLDHPNLIKLHKVLEDDFHVYLIMDICGKGELYHRMRTRRPPRFNEDDAFIYFLQVVLALAHMHASGFFHRDLKPENLLIGSDGLIKLVDLGWAAPIERHRLMSGPPTAAGRQRLAVDGLRNTFCGSLDYLAPEMALARPGHDYRVDIWGLGVLLYEFFVGRPPFASMSWEALLLGILNVDYTIPEYVPSDVSDLIKRLVVYNAKQRLELWEIMHHPWVKKHLEKRTKVHPQAHVPRSTVLGTVPPATPAVMHRDAAPPRRRQHDQDTPPDIDGAAPTKHRRKTDAAVGPKRAPLVRVPRETSPPPVENDSGKYAYSDAVYMSPVLRQEERQMEMKKQEAERARRQLPMDPHVPQPRGALAKPLPGAAMHGLPPPPFSPVAVQLHPHPYPPRVPLPVSHSVAQSPLPNPINLYRHVMASPIPIHRTPNIPNMAFQQQQQQKQHHHHQQQQPQPPAKTAVMPTSVRPRISTGMVGGGSQNRVSSQPPPSTAPHGHGHGQGREGRGVGAAAAPAAGAGMHRRDGRGQAANVGRGGRGRGEERPPRGATHHERTRGRQTSPKPPEGTQAKGHGGRRPVLSSQPPPRHHHQPPKKATHPKMNDKGGSPSSSHRNLLAPADGREASHNPPHHRPFVRSSSPFRNQKTTTAPHHPHPPHTQKRAATAKPSPAAAAAAAANPKTLGSGKPSRSTDGLRANRESVTKPADKAAAKGVGKEGGGRGGGPVALRDALGQVGGAEDDTCERGPAPVMNMPSLRPPMTPMLQLGRGRGVGAPLVAPGPPPLMRHGHRPLALGVAGTVTTPTSPAAPRRFVSGSGGDERPGVNTRLVTQPHMPTNLRHRGQGPAFPSPPPGPMYHPAPPAAGVQAVAHSPQLVHRPMPRMPQQHLVRPLTPPPNYPSMYHHPYSSNTGRGRPPLFGRGVGGRG</sequence>
<evidence type="ECO:0000256" key="8">
    <source>
        <dbReference type="PIRSR" id="PIRSR630616-2"/>
    </source>
</evidence>
<dbReference type="GO" id="GO:0005524">
    <property type="term" value="F:ATP binding"/>
    <property type="evidence" value="ECO:0007669"/>
    <property type="project" value="UniProtKB-UniRule"/>
</dbReference>
<feature type="active site" description="Proton acceptor" evidence="7">
    <location>
        <position position="258"/>
    </location>
</feature>
<evidence type="ECO:0000256" key="6">
    <source>
        <dbReference type="ARBA" id="ARBA00022840"/>
    </source>
</evidence>
<feature type="region of interest" description="Disordered" evidence="11">
    <location>
        <begin position="981"/>
        <end position="1007"/>
    </location>
</feature>
<reference evidence="13 14" key="1">
    <citation type="submission" date="2014-11" db="EMBL/GenBank/DDBJ databases">
        <authorList>
            <person name="Zhu J."/>
            <person name="Qi W."/>
            <person name="Song R."/>
        </authorList>
    </citation>
    <scope>NUCLEOTIDE SEQUENCE [LARGE SCALE GENOMIC DNA]</scope>
</reference>
<dbReference type="PROSITE" id="PS00108">
    <property type="entry name" value="PROTEIN_KINASE_ST"/>
    <property type="match status" value="1"/>
</dbReference>
<dbReference type="Proteomes" id="UP000041254">
    <property type="component" value="Unassembled WGS sequence"/>
</dbReference>
<dbReference type="InterPro" id="IPR030616">
    <property type="entry name" value="Aur-like"/>
</dbReference>
<evidence type="ECO:0000313" key="14">
    <source>
        <dbReference type="Proteomes" id="UP000041254"/>
    </source>
</evidence>
<evidence type="ECO:0000256" key="4">
    <source>
        <dbReference type="ARBA" id="ARBA00022741"/>
    </source>
</evidence>
<feature type="compositionally biased region" description="Polar residues" evidence="11">
    <location>
        <begin position="818"/>
        <end position="827"/>
    </location>
</feature>
<feature type="binding site" evidence="8 10">
    <location>
        <position position="158"/>
    </location>
    <ligand>
        <name>ATP</name>
        <dbReference type="ChEBI" id="CHEBI:30616"/>
    </ligand>
</feature>
<keyword evidence="2" id="KW-0723">Serine/threonine-protein kinase</keyword>
<feature type="region of interest" description="Disordered" evidence="11">
    <location>
        <begin position="1066"/>
        <end position="1106"/>
    </location>
</feature>
<evidence type="ECO:0000256" key="5">
    <source>
        <dbReference type="ARBA" id="ARBA00022777"/>
    </source>
</evidence>
<feature type="domain" description="Protein kinase" evidence="12">
    <location>
        <begin position="129"/>
        <end position="405"/>
    </location>
</feature>
<proteinExistence type="predicted"/>
<keyword evidence="5" id="KW-0418">Kinase</keyword>
<dbReference type="SUPFAM" id="SSF56112">
    <property type="entry name" value="Protein kinase-like (PK-like)"/>
    <property type="match status" value="1"/>
</dbReference>
<evidence type="ECO:0000313" key="13">
    <source>
        <dbReference type="EMBL" id="CEM39353.1"/>
    </source>
</evidence>
<protein>
    <recommendedName>
        <fullName evidence="12">Protein kinase domain-containing protein</fullName>
    </recommendedName>
</protein>
<comment type="subunit">
    <text evidence="1">Monomer.</text>
</comment>
<feature type="binding site" evidence="8">
    <location>
        <begin position="262"/>
        <end position="263"/>
    </location>
    <ligand>
        <name>ATP</name>
        <dbReference type="ChEBI" id="CHEBI:30616"/>
    </ligand>
</feature>
<dbReference type="GO" id="GO:0004674">
    <property type="term" value="F:protein serine/threonine kinase activity"/>
    <property type="evidence" value="ECO:0007669"/>
    <property type="project" value="UniProtKB-KW"/>
</dbReference>
<evidence type="ECO:0000256" key="11">
    <source>
        <dbReference type="SAM" id="MobiDB-lite"/>
    </source>
</evidence>
<dbReference type="InterPro" id="IPR011009">
    <property type="entry name" value="Kinase-like_dom_sf"/>
</dbReference>
<dbReference type="InParanoid" id="A0A0G4H666"/>
<evidence type="ECO:0000256" key="2">
    <source>
        <dbReference type="ARBA" id="ARBA00022527"/>
    </source>
</evidence>
<keyword evidence="6 8" id="KW-0067">ATP-binding</keyword>
<evidence type="ECO:0000256" key="1">
    <source>
        <dbReference type="ARBA" id="ARBA00011245"/>
    </source>
</evidence>